<dbReference type="Proteomes" id="UP000266568">
    <property type="component" value="Unassembled WGS sequence"/>
</dbReference>
<dbReference type="InterPro" id="IPR036397">
    <property type="entry name" value="RNaseH_sf"/>
</dbReference>
<dbReference type="RefSeq" id="WP_211325797.1">
    <property type="nucleotide sequence ID" value="NZ_QXDC01000002.1"/>
</dbReference>
<organism evidence="1 2">
    <name type="scientific">Hephaestia caeni</name>
    <dbReference type="NCBI Taxonomy" id="645617"/>
    <lineage>
        <taxon>Bacteria</taxon>
        <taxon>Pseudomonadati</taxon>
        <taxon>Pseudomonadota</taxon>
        <taxon>Alphaproteobacteria</taxon>
        <taxon>Sphingomonadales</taxon>
        <taxon>Sphingomonadaceae</taxon>
        <taxon>Hephaestia</taxon>
    </lineage>
</organism>
<dbReference type="EMBL" id="QXDC01000002">
    <property type="protein sequence ID" value="RIA46243.1"/>
    <property type="molecule type" value="Genomic_DNA"/>
</dbReference>
<reference evidence="1 2" key="1">
    <citation type="submission" date="2018-08" db="EMBL/GenBank/DDBJ databases">
        <title>Genomic Encyclopedia of Type Strains, Phase IV (KMG-IV): sequencing the most valuable type-strain genomes for metagenomic binning, comparative biology and taxonomic classification.</title>
        <authorList>
            <person name="Goeker M."/>
        </authorList>
    </citation>
    <scope>NUCLEOTIDE SEQUENCE [LARGE SCALE GENOMIC DNA]</scope>
    <source>
        <strain evidence="1 2">DSM 25527</strain>
    </source>
</reference>
<comment type="caution">
    <text evidence="1">The sequence shown here is derived from an EMBL/GenBank/DDBJ whole genome shotgun (WGS) entry which is preliminary data.</text>
</comment>
<evidence type="ECO:0000313" key="2">
    <source>
        <dbReference type="Proteomes" id="UP000266568"/>
    </source>
</evidence>
<proteinExistence type="predicted"/>
<sequence length="187" mass="20770">MRLIAIDFEASCLPRHGRSYPIEIGISEDGDTSRSWLIRPHPHWSGWTWTKEAERIHGLSQARVWCDGLPVGQVAAELAEALDGAALIADSPIDGYWLETLFEAAARPCPIPFRPLREILDELGLASDTILAAQARVDARPFGKHRAGEDARWLAALLWELGASPAPDRPLFAWSNDQVRREMNEAA</sequence>
<dbReference type="AlphaFoldDB" id="A0A397PCV5"/>
<gene>
    <name evidence="1" type="ORF">DFR49_0776</name>
</gene>
<accession>A0A397PCV5</accession>
<dbReference type="GO" id="GO:0003676">
    <property type="term" value="F:nucleic acid binding"/>
    <property type="evidence" value="ECO:0007669"/>
    <property type="project" value="InterPro"/>
</dbReference>
<evidence type="ECO:0000313" key="1">
    <source>
        <dbReference type="EMBL" id="RIA46243.1"/>
    </source>
</evidence>
<name>A0A397PCV5_9SPHN</name>
<keyword evidence="2" id="KW-1185">Reference proteome</keyword>
<dbReference type="Gene3D" id="3.30.420.10">
    <property type="entry name" value="Ribonuclease H-like superfamily/Ribonuclease H"/>
    <property type="match status" value="1"/>
</dbReference>
<protein>
    <submittedName>
        <fullName evidence="1">DNA polymerase III epsilon subunit-like protein</fullName>
    </submittedName>
</protein>
<dbReference type="SUPFAM" id="SSF53098">
    <property type="entry name" value="Ribonuclease H-like"/>
    <property type="match status" value="1"/>
</dbReference>
<dbReference type="InterPro" id="IPR012337">
    <property type="entry name" value="RNaseH-like_sf"/>
</dbReference>